<gene>
    <name evidence="2" type="ORF">D4A92_10765</name>
</gene>
<proteinExistence type="predicted"/>
<dbReference type="SUPFAM" id="SSF51695">
    <property type="entry name" value="PLC-like phosphodiesterases"/>
    <property type="match status" value="1"/>
</dbReference>
<dbReference type="PANTHER" id="PTHR46211:SF1">
    <property type="entry name" value="GLYCEROPHOSPHODIESTER PHOSPHODIESTERASE, CYTOPLASMIC"/>
    <property type="match status" value="1"/>
</dbReference>
<dbReference type="EMBL" id="CP032405">
    <property type="protein sequence ID" value="QRF51882.1"/>
    <property type="molecule type" value="Genomic_DNA"/>
</dbReference>
<dbReference type="Proteomes" id="UP000596351">
    <property type="component" value="Chromosome"/>
</dbReference>
<organism evidence="2 3">
    <name type="scientific">Rhizobium rosettiformans</name>
    <dbReference type="NCBI Taxonomy" id="1368430"/>
    <lineage>
        <taxon>Bacteria</taxon>
        <taxon>Pseudomonadati</taxon>
        <taxon>Pseudomonadota</taxon>
        <taxon>Alphaproteobacteria</taxon>
        <taxon>Hyphomicrobiales</taxon>
        <taxon>Rhizobiaceae</taxon>
        <taxon>Rhizobium/Agrobacterium group</taxon>
        <taxon>Rhizobium</taxon>
    </lineage>
</organism>
<dbReference type="Gene3D" id="3.20.20.190">
    <property type="entry name" value="Phosphatidylinositol (PI) phosphodiesterase"/>
    <property type="match status" value="1"/>
</dbReference>
<accession>A0ABX7EU70</accession>
<evidence type="ECO:0000259" key="1">
    <source>
        <dbReference type="PROSITE" id="PS51704"/>
    </source>
</evidence>
<keyword evidence="3" id="KW-1185">Reference proteome</keyword>
<reference evidence="2 3" key="1">
    <citation type="submission" date="2018-09" db="EMBL/GenBank/DDBJ databases">
        <title>Rhizobium sp. MAE2-X.</title>
        <authorList>
            <person name="Lee Y."/>
            <person name="Jeon C.O."/>
        </authorList>
    </citation>
    <scope>NUCLEOTIDE SEQUENCE [LARGE SCALE GENOMIC DNA]</scope>
    <source>
        <strain evidence="2 3">MAE2-X</strain>
    </source>
</reference>
<evidence type="ECO:0000313" key="2">
    <source>
        <dbReference type="EMBL" id="QRF51882.1"/>
    </source>
</evidence>
<feature type="domain" description="GP-PDE" evidence="1">
    <location>
        <begin position="15"/>
        <end position="277"/>
    </location>
</feature>
<dbReference type="InterPro" id="IPR030395">
    <property type="entry name" value="GP_PDE_dom"/>
</dbReference>
<name>A0ABX7EU70_9HYPH</name>
<dbReference type="PROSITE" id="PS51704">
    <property type="entry name" value="GP_PDE"/>
    <property type="match status" value="1"/>
</dbReference>
<dbReference type="Pfam" id="PF03009">
    <property type="entry name" value="GDPD"/>
    <property type="match status" value="1"/>
</dbReference>
<sequence length="282" mass="30374">MQPDPIFIDHQGQRTLIKWHRARRKASDAEFTPTRILEAMRLGASVEVDLVVHADKGFAILHDLELDHGTTGSGLVCETSAETLRQLFLRGNDGEPIADRVMLLEDLCNLLAANPAHPDALLQLDYKEDLSRLSPAVIANFAAAVSKVAHTMILSGGDSAAVASLAAATPGLRTGYDPTYVGVLDDLQTREDFSRFIATALKTAPEAAMIYLDYELILAADAAGVDLIGAAHADNRRVDAWTIRSITPVMLAKVRRLLDLCVDQITTDDPEGLLLALAEGAA</sequence>
<protein>
    <submittedName>
        <fullName evidence="2">Glycerophosphodiester phosphodiesterase</fullName>
    </submittedName>
</protein>
<dbReference type="PANTHER" id="PTHR46211">
    <property type="entry name" value="GLYCEROPHOSPHORYL DIESTER PHOSPHODIESTERASE"/>
    <property type="match status" value="1"/>
</dbReference>
<dbReference type="RefSeq" id="WP_203012883.1">
    <property type="nucleotide sequence ID" value="NZ_CP032405.1"/>
</dbReference>
<dbReference type="InterPro" id="IPR017946">
    <property type="entry name" value="PLC-like_Pdiesterase_TIM-brl"/>
</dbReference>
<evidence type="ECO:0000313" key="3">
    <source>
        <dbReference type="Proteomes" id="UP000596351"/>
    </source>
</evidence>